<evidence type="ECO:0000313" key="2">
    <source>
        <dbReference type="Proteomes" id="UP001279410"/>
    </source>
</evidence>
<sequence length="120" mass="13878">MLPGDAHGTYPLNAMEQTCHQRRALQRPVRLKSTPRDRLGFSLHCTVDNGNHHVMDAVSQVNIMLHRSPGEERPWRLFSRKEIFTPNAPLTPPGRHQPHLPTNRLLGQVWRKRVPDRDDL</sequence>
<keyword evidence="2" id="KW-1185">Reference proteome</keyword>
<feature type="non-terminal residue" evidence="1">
    <location>
        <position position="1"/>
    </location>
</feature>
<dbReference type="AlphaFoldDB" id="A0AAD3RL88"/>
<protein>
    <submittedName>
        <fullName evidence="1">Unconventional myosin-VIIa</fullName>
    </submittedName>
</protein>
<gene>
    <name evidence="1" type="ORF">AKAME5_002398700</name>
</gene>
<accession>A0AAD3RL88</accession>
<dbReference type="Proteomes" id="UP001279410">
    <property type="component" value="Unassembled WGS sequence"/>
</dbReference>
<reference evidence="1" key="1">
    <citation type="submission" date="2022-08" db="EMBL/GenBank/DDBJ databases">
        <title>Genome sequencing of akame (Lates japonicus).</title>
        <authorList>
            <person name="Hashiguchi Y."/>
            <person name="Takahashi H."/>
        </authorList>
    </citation>
    <scope>NUCLEOTIDE SEQUENCE</scope>
    <source>
        <strain evidence="1">Kochi</strain>
    </source>
</reference>
<proteinExistence type="predicted"/>
<name>A0AAD3RL88_LATJO</name>
<comment type="caution">
    <text evidence="1">The sequence shown here is derived from an EMBL/GenBank/DDBJ whole genome shotgun (WGS) entry which is preliminary data.</text>
</comment>
<dbReference type="EMBL" id="BRZM01001150">
    <property type="protein sequence ID" value="GLD72662.1"/>
    <property type="molecule type" value="Genomic_DNA"/>
</dbReference>
<organism evidence="1 2">
    <name type="scientific">Lates japonicus</name>
    <name type="common">Japanese lates</name>
    <dbReference type="NCBI Taxonomy" id="270547"/>
    <lineage>
        <taxon>Eukaryota</taxon>
        <taxon>Metazoa</taxon>
        <taxon>Chordata</taxon>
        <taxon>Craniata</taxon>
        <taxon>Vertebrata</taxon>
        <taxon>Euteleostomi</taxon>
        <taxon>Actinopterygii</taxon>
        <taxon>Neopterygii</taxon>
        <taxon>Teleostei</taxon>
        <taxon>Neoteleostei</taxon>
        <taxon>Acanthomorphata</taxon>
        <taxon>Carangaria</taxon>
        <taxon>Carangaria incertae sedis</taxon>
        <taxon>Centropomidae</taxon>
        <taxon>Lates</taxon>
    </lineage>
</organism>
<evidence type="ECO:0000313" key="1">
    <source>
        <dbReference type="EMBL" id="GLD72662.1"/>
    </source>
</evidence>